<organism evidence="1 2">
    <name type="scientific">Alteribacillus iranensis</name>
    <dbReference type="NCBI Taxonomy" id="930128"/>
    <lineage>
        <taxon>Bacteria</taxon>
        <taxon>Bacillati</taxon>
        <taxon>Bacillota</taxon>
        <taxon>Bacilli</taxon>
        <taxon>Bacillales</taxon>
        <taxon>Bacillaceae</taxon>
        <taxon>Alteribacillus</taxon>
    </lineage>
</organism>
<evidence type="ECO:0000313" key="2">
    <source>
        <dbReference type="Proteomes" id="UP000199516"/>
    </source>
</evidence>
<dbReference type="OrthoDB" id="2971154at2"/>
<dbReference type="RefSeq" id="WP_091661374.1">
    <property type="nucleotide sequence ID" value="NZ_FONT01000004.1"/>
</dbReference>
<keyword evidence="2" id="KW-1185">Reference proteome</keyword>
<name>A0A1I2DLZ7_9BACI</name>
<dbReference type="AlphaFoldDB" id="A0A1I2DLZ7"/>
<gene>
    <name evidence="1" type="ORF">SAMN05192532_104156</name>
</gene>
<evidence type="ECO:0008006" key="3">
    <source>
        <dbReference type="Google" id="ProtNLM"/>
    </source>
</evidence>
<accession>A0A1I2DLZ7</accession>
<dbReference type="EMBL" id="FONT01000004">
    <property type="protein sequence ID" value="SFE81477.1"/>
    <property type="molecule type" value="Genomic_DNA"/>
</dbReference>
<proteinExistence type="predicted"/>
<protein>
    <recommendedName>
        <fullName evidence="3">Spore coat protein W</fullName>
    </recommendedName>
</protein>
<reference evidence="1 2" key="1">
    <citation type="submission" date="2016-10" db="EMBL/GenBank/DDBJ databases">
        <authorList>
            <person name="de Groot N.N."/>
        </authorList>
    </citation>
    <scope>NUCLEOTIDE SEQUENCE [LARGE SCALE GENOMIC DNA]</scope>
    <source>
        <strain evidence="1 2">DSM 23995</strain>
    </source>
</reference>
<dbReference type="STRING" id="930128.SAMN05192532_104156"/>
<dbReference type="Proteomes" id="UP000199516">
    <property type="component" value="Unassembled WGS sequence"/>
</dbReference>
<evidence type="ECO:0000313" key="1">
    <source>
        <dbReference type="EMBL" id="SFE81477.1"/>
    </source>
</evidence>
<sequence length="70" mass="7991">MEQNPKLAELLVKRLLKKHGIEKSNVKLSDEEKSELKEVIDSIKGQVEEFLDNMNESGDETEENSSSDEK</sequence>